<dbReference type="RefSeq" id="WP_273926446.1">
    <property type="nucleotide sequence ID" value="NZ_JAQSIO010000003.1"/>
</dbReference>
<sequence>MKQTAKKPVKPDWLAKTSAGAILGFALAISSSGLLSLALGALPLPVRGQLVMWAVPPIWLGALGFVFLFSSGQRAWLWLGGLNVLSWSAFWAIRCLKMVSH</sequence>
<dbReference type="Proteomes" id="UP001528672">
    <property type="component" value="Unassembled WGS sequence"/>
</dbReference>
<gene>
    <name evidence="2" type="ORF">PSQ39_09045</name>
</gene>
<feature type="transmembrane region" description="Helical" evidence="1">
    <location>
        <begin position="50"/>
        <end position="69"/>
    </location>
</feature>
<evidence type="ECO:0000256" key="1">
    <source>
        <dbReference type="SAM" id="Phobius"/>
    </source>
</evidence>
<name>A0ABT5MFH7_9BURK</name>
<reference evidence="2 3" key="1">
    <citation type="submission" date="2023-02" db="EMBL/GenBank/DDBJ databases">
        <title>Bacterial whole genome sequence for Curvibacter sp. HBC28.</title>
        <authorList>
            <person name="Le V."/>
            <person name="Ko S.-R."/>
            <person name="Ahn C.-Y."/>
            <person name="Oh H.-M."/>
        </authorList>
    </citation>
    <scope>NUCLEOTIDE SEQUENCE [LARGE SCALE GENOMIC DNA]</scope>
    <source>
        <strain evidence="2 3">HBC28</strain>
    </source>
</reference>
<evidence type="ECO:0000313" key="2">
    <source>
        <dbReference type="EMBL" id="MDD0814774.1"/>
    </source>
</evidence>
<evidence type="ECO:0000313" key="3">
    <source>
        <dbReference type="Proteomes" id="UP001528672"/>
    </source>
</evidence>
<keyword evidence="3" id="KW-1185">Reference proteome</keyword>
<proteinExistence type="predicted"/>
<protein>
    <recommendedName>
        <fullName evidence="4">DUF4175 domain-containing protein</fullName>
    </recommendedName>
</protein>
<feature type="transmembrane region" description="Helical" evidence="1">
    <location>
        <begin position="21"/>
        <end position="44"/>
    </location>
</feature>
<evidence type="ECO:0008006" key="4">
    <source>
        <dbReference type="Google" id="ProtNLM"/>
    </source>
</evidence>
<keyword evidence="1" id="KW-1133">Transmembrane helix</keyword>
<keyword evidence="1" id="KW-0812">Transmembrane</keyword>
<comment type="caution">
    <text evidence="2">The sequence shown here is derived from an EMBL/GenBank/DDBJ whole genome shotgun (WGS) entry which is preliminary data.</text>
</comment>
<feature type="transmembrane region" description="Helical" evidence="1">
    <location>
        <begin position="76"/>
        <end position="93"/>
    </location>
</feature>
<organism evidence="2 3">
    <name type="scientific">Curvibacter microcysteis</name>
    <dbReference type="NCBI Taxonomy" id="3026419"/>
    <lineage>
        <taxon>Bacteria</taxon>
        <taxon>Pseudomonadati</taxon>
        <taxon>Pseudomonadota</taxon>
        <taxon>Betaproteobacteria</taxon>
        <taxon>Burkholderiales</taxon>
        <taxon>Comamonadaceae</taxon>
        <taxon>Curvibacter</taxon>
    </lineage>
</organism>
<keyword evidence="1" id="KW-0472">Membrane</keyword>
<accession>A0ABT5MFH7</accession>
<dbReference type="EMBL" id="JAQSIO010000003">
    <property type="protein sequence ID" value="MDD0814774.1"/>
    <property type="molecule type" value="Genomic_DNA"/>
</dbReference>